<organism evidence="6 7">
    <name type="scientific">Pseudomonas plecoglossicida</name>
    <dbReference type="NCBI Taxonomy" id="70775"/>
    <lineage>
        <taxon>Bacteria</taxon>
        <taxon>Pseudomonadati</taxon>
        <taxon>Pseudomonadota</taxon>
        <taxon>Gammaproteobacteria</taxon>
        <taxon>Pseudomonadales</taxon>
        <taxon>Pseudomonadaceae</taxon>
        <taxon>Pseudomonas</taxon>
    </lineage>
</organism>
<evidence type="ECO:0000256" key="4">
    <source>
        <dbReference type="ARBA" id="ARBA00037345"/>
    </source>
</evidence>
<dbReference type="SMART" id="SM00342">
    <property type="entry name" value="HTH_ARAC"/>
    <property type="match status" value="1"/>
</dbReference>
<dbReference type="InterPro" id="IPR009057">
    <property type="entry name" value="Homeodomain-like_sf"/>
</dbReference>
<dbReference type="GO" id="GO:0043565">
    <property type="term" value="F:sequence-specific DNA binding"/>
    <property type="evidence" value="ECO:0007669"/>
    <property type="project" value="InterPro"/>
</dbReference>
<dbReference type="InterPro" id="IPR032783">
    <property type="entry name" value="AraC_lig"/>
</dbReference>
<dbReference type="InterPro" id="IPR018060">
    <property type="entry name" value="HTH_AraC"/>
</dbReference>
<accession>A0A2A3LWV6</accession>
<comment type="caution">
    <text evidence="6">The sequence shown here is derived from an EMBL/GenBank/DDBJ whole genome shotgun (WGS) entry which is preliminary data.</text>
</comment>
<dbReference type="Pfam" id="PF12852">
    <property type="entry name" value="Cupin_6"/>
    <property type="match status" value="1"/>
</dbReference>
<evidence type="ECO:0000256" key="2">
    <source>
        <dbReference type="ARBA" id="ARBA00023125"/>
    </source>
</evidence>
<dbReference type="GO" id="GO:0003700">
    <property type="term" value="F:DNA-binding transcription factor activity"/>
    <property type="evidence" value="ECO:0007669"/>
    <property type="project" value="InterPro"/>
</dbReference>
<dbReference type="Proteomes" id="UP000218102">
    <property type="component" value="Unassembled WGS sequence"/>
</dbReference>
<dbReference type="AlphaFoldDB" id="A0A2A3LWV6"/>
<protein>
    <submittedName>
        <fullName evidence="6">AraC family transcriptional regulator</fullName>
    </submittedName>
</protein>
<keyword evidence="3" id="KW-0804">Transcription</keyword>
<dbReference type="InterPro" id="IPR050204">
    <property type="entry name" value="AraC_XylS_family_regulators"/>
</dbReference>
<dbReference type="PANTHER" id="PTHR46796">
    <property type="entry name" value="HTH-TYPE TRANSCRIPTIONAL ACTIVATOR RHAS-RELATED"/>
    <property type="match status" value="1"/>
</dbReference>
<reference evidence="6 7" key="1">
    <citation type="submission" date="2017-09" db="EMBL/GenBank/DDBJ databases">
        <authorList>
            <person name="Ehlers B."/>
            <person name="Leendertz F.H."/>
        </authorList>
    </citation>
    <scope>NUCLEOTIDE SEQUENCE [LARGE SCALE GENOMIC DNA]</scope>
    <source>
        <strain evidence="6 7">DJ-1</strain>
    </source>
</reference>
<dbReference type="PROSITE" id="PS01124">
    <property type="entry name" value="HTH_ARAC_FAMILY_2"/>
    <property type="match status" value="1"/>
</dbReference>
<sequence length="316" mass="34794">MNPPLDWLSQLLAMIPVSGRLDTRCYYGAPWQITYEPSPLGEMPYHIVLTGSAMVNAQGDYPAQQLHEGDIILFAHGSAHILHDGGEKKAGQALFRQELNFVISENLEAGERLEMLCGRFIVKPPYDRFLRAYLPPRLIVRATPALPVDHSTAGQLASLVGLMRHESASPTLGAHAMLGALSAALFTLALRRAREEANTPSGLLAMAGHPRLAPALNAILHDPAHTWTLENLAALCNMSRATLARHFKERIGCTTNDLLTDVRMTRAINELKNPSNSTELVAERVGYQSITAFQKTFKQYVGMSPAQWRRLNKANA</sequence>
<evidence type="ECO:0000256" key="1">
    <source>
        <dbReference type="ARBA" id="ARBA00023015"/>
    </source>
</evidence>
<evidence type="ECO:0000256" key="3">
    <source>
        <dbReference type="ARBA" id="ARBA00023163"/>
    </source>
</evidence>
<dbReference type="SUPFAM" id="SSF46689">
    <property type="entry name" value="Homeodomain-like"/>
    <property type="match status" value="2"/>
</dbReference>
<evidence type="ECO:0000313" key="7">
    <source>
        <dbReference type="Proteomes" id="UP000218102"/>
    </source>
</evidence>
<comment type="function">
    <text evidence="4">Regulatory protein of the TOL plasmid xyl operons. XylS activates the xylXYZLTEGFJQKIH operon required for the degradation of toluene, m-xylene and p-xylene.</text>
</comment>
<dbReference type="RefSeq" id="WP_054894528.1">
    <property type="nucleotide sequence ID" value="NZ_NTME01000057.1"/>
</dbReference>
<gene>
    <name evidence="6" type="ORF">CMV24_28140</name>
</gene>
<dbReference type="Gene3D" id="1.10.10.60">
    <property type="entry name" value="Homeodomain-like"/>
    <property type="match status" value="1"/>
</dbReference>
<keyword evidence="2" id="KW-0238">DNA-binding</keyword>
<evidence type="ECO:0000313" key="6">
    <source>
        <dbReference type="EMBL" id="PBJ92234.1"/>
    </source>
</evidence>
<evidence type="ECO:0000259" key="5">
    <source>
        <dbReference type="PROSITE" id="PS01124"/>
    </source>
</evidence>
<feature type="domain" description="HTH araC/xylS-type" evidence="5">
    <location>
        <begin position="213"/>
        <end position="311"/>
    </location>
</feature>
<keyword evidence="1" id="KW-0805">Transcription regulation</keyword>
<dbReference type="EMBL" id="NTME01000057">
    <property type="protein sequence ID" value="PBJ92234.1"/>
    <property type="molecule type" value="Genomic_DNA"/>
</dbReference>
<dbReference type="PANTHER" id="PTHR46796:SF13">
    <property type="entry name" value="HTH-TYPE TRANSCRIPTIONAL ACTIVATOR RHAS"/>
    <property type="match status" value="1"/>
</dbReference>
<proteinExistence type="predicted"/>
<name>A0A2A3LWV6_PSEDL</name>
<dbReference type="Pfam" id="PF12833">
    <property type="entry name" value="HTH_18"/>
    <property type="match status" value="1"/>
</dbReference>